<accession>K6XN46</accession>
<evidence type="ECO:0000313" key="3">
    <source>
        <dbReference type="Proteomes" id="UP000006334"/>
    </source>
</evidence>
<dbReference type="RefSeq" id="WP_008842926.1">
    <property type="nucleotide sequence ID" value="NZ_BAEN01000014.1"/>
</dbReference>
<evidence type="ECO:0008006" key="4">
    <source>
        <dbReference type="Google" id="ProtNLM"/>
    </source>
</evidence>
<dbReference type="eggNOG" id="COG2911">
    <property type="taxonomic scope" value="Bacteria"/>
</dbReference>
<organism evidence="2 3">
    <name type="scientific">Aliiglaciecola lipolytica E3</name>
    <dbReference type="NCBI Taxonomy" id="1127673"/>
    <lineage>
        <taxon>Bacteria</taxon>
        <taxon>Pseudomonadati</taxon>
        <taxon>Pseudomonadota</taxon>
        <taxon>Gammaproteobacteria</taxon>
        <taxon>Alteromonadales</taxon>
        <taxon>Alteromonadaceae</taxon>
        <taxon>Aliiglaciecola</taxon>
    </lineage>
</organism>
<dbReference type="AlphaFoldDB" id="K6XN46"/>
<keyword evidence="3" id="KW-1185">Reference proteome</keyword>
<dbReference type="NCBIfam" id="TIGR01965">
    <property type="entry name" value="VCBS_repeat"/>
    <property type="match status" value="2"/>
</dbReference>
<dbReference type="PROSITE" id="PS51257">
    <property type="entry name" value="PROKAR_LIPOPROTEIN"/>
    <property type="match status" value="1"/>
</dbReference>
<dbReference type="EMBL" id="BAEN01000014">
    <property type="protein sequence ID" value="GAC13106.1"/>
    <property type="molecule type" value="Genomic_DNA"/>
</dbReference>
<evidence type="ECO:0000313" key="2">
    <source>
        <dbReference type="EMBL" id="GAC13106.1"/>
    </source>
</evidence>
<dbReference type="Gene3D" id="2.60.40.2700">
    <property type="match status" value="1"/>
</dbReference>
<comment type="caution">
    <text evidence="2">The sequence shown here is derived from an EMBL/GenBank/DDBJ whole genome shotgun (WGS) entry which is preliminary data.</text>
</comment>
<proteinExistence type="predicted"/>
<dbReference type="OrthoDB" id="9796530at2"/>
<reference evidence="2 3" key="1">
    <citation type="journal article" date="2017" name="Antonie Van Leeuwenhoek">
        <title>Rhizobium rhizosphaerae sp. nov., a novel species isolated from rice rhizosphere.</title>
        <authorList>
            <person name="Zhao J.J."/>
            <person name="Zhang J."/>
            <person name="Zhang R.J."/>
            <person name="Zhang C.W."/>
            <person name="Yin H.Q."/>
            <person name="Zhang X.X."/>
        </authorList>
    </citation>
    <scope>NUCLEOTIDE SEQUENCE [LARGE SCALE GENOMIC DNA]</scope>
    <source>
        <strain evidence="2 3">E3</strain>
    </source>
</reference>
<dbReference type="InterPro" id="IPR013783">
    <property type="entry name" value="Ig-like_fold"/>
</dbReference>
<sequence>MFNKKLIPLIIATALVGCTDDDKAELDGNTRGSVAISGTDFFAGATLSATVTDADGIDGPITYAWSTGVTGDTYTITEADEGTVVSVSANYTDNAGFTEGVGASTPTINPTLDVTANVVKGPVSGASCDIYAVDDSGAAVTPAQASATTADTGSVTFTNVHFEGNGLVSCTGGTYTDESTGETLDAPTLRAVVNVVENTIDANGQVQPAPTYIVSPLTEMAVQSAGSDLNGFASAIAAINARFGIRFDATEVAPTTVGVDALGADGAENADRYGSVLALLSQLDADNADKDLAAILADLVADIADGTYSEATLDAFEMAQENLQTTSEVAGDVDVSLLDAIGAAVGYNNDPVAAIIGGVLSATIQNTETDPYTASVTVTDPNFEEDAFIAQSDVVLDFGTFSLTAEGDWTYTVDTTNDTVASLEVGSSVNDIITIETVDGTTAEINVRVAALTQVVKISDTGDDTGEIRFGVDNLRQGKLSASFSKDVALGSDGNNKDAYITLYGSSGSSSESLIDLRIQGSQTDGDGNPIDPRFLVRNTDSADYPGIMITAPFVEEQFYNVEIEWDLDATEQLTVSIDGQVIGGGSFSTAAVVDPDFTDLNQWFADGVQVIQFRFGDNSRTIPFGSFYVDNIMVYSDTDGTTSVFEDDFENYMEGETLTSDTSLYGLAVYSEVVVFDVASDSAEPTPAAFFDLTATVPSDTDVALTGTVSVIDPDEGEAFIVESSVMSTYGMFTILEDGSWTYTLDTANPTIAALEVGERETDTITIESVDGTTAELVITITGTVVVDTGANNVAVIIDTDDSDTGELRYELGDNGPLAQGRVEVSVKRLDDDLGDGDAFITLFNSATNNDGAILDLRIKDDSFSVRSPSDVDASAATVVLDQFMDIVITWEYPGGNLEVNPLVTVEVDGVRFTAEGFTPDNNSIGGVTHVAFRFGDNSGVIDATGKFTLDDLFIYSDVAGTTEVFSDDFESYADGDSLDSDNPASPYHSNTSEATVETIGSVGGPGTDGNKLAEIRDTDASDTGELRYALDDDGPLAQGRFEVAIKRLDDDFGDGDAFITLFNSATNNDGAILDLRIKDDSFGVRSPSDVDVSAGTVVLDQFMNVVITWEYPGGNLEVNPLVTVEVDGVMLTANGFTPDNNSIGGVTHVAVRFGDNSGTREATGVVSVDNLAIYSDTAGTTEVFSDDFESYAEGDSLDEDNAASPYNGSTSEAVVGVE</sequence>
<name>K6XN46_9ALTE</name>
<gene>
    <name evidence="2" type="ORF">GLIP_0460</name>
</gene>
<dbReference type="STRING" id="1127673.GLIP_0460"/>
<evidence type="ECO:0000256" key="1">
    <source>
        <dbReference type="SAM" id="MobiDB-lite"/>
    </source>
</evidence>
<dbReference type="Gene3D" id="2.60.40.10">
    <property type="entry name" value="Immunoglobulins"/>
    <property type="match status" value="2"/>
</dbReference>
<dbReference type="InterPro" id="IPR010221">
    <property type="entry name" value="VCBS_dom"/>
</dbReference>
<protein>
    <recommendedName>
        <fullName evidence="4">Cadherin domain-containing protein</fullName>
    </recommendedName>
</protein>
<dbReference type="Proteomes" id="UP000006334">
    <property type="component" value="Unassembled WGS sequence"/>
</dbReference>
<feature type="region of interest" description="Disordered" evidence="1">
    <location>
        <begin position="1196"/>
        <end position="1220"/>
    </location>
</feature>